<dbReference type="EMBL" id="MLJW01004369">
    <property type="protein sequence ID" value="OIQ70092.1"/>
    <property type="molecule type" value="Genomic_DNA"/>
</dbReference>
<evidence type="ECO:0000313" key="1">
    <source>
        <dbReference type="EMBL" id="OIQ70092.1"/>
    </source>
</evidence>
<sequence>MARKRPFDQVVGTQEIRAVAQILQRRHGLGEFVLAPAQGFPQQRAATMRGKTVKLCLGPAEQRRAQGSSKRKVILIGRDERQKRGDVLHRNLTAKLQAVGTRDRQIGGFTGPDNLVKQNRAALNKDEDIALGHRTRAILVRNLHAVIDHAPNLGGNPIG</sequence>
<name>A0A1J5PR91_9ZZZZ</name>
<gene>
    <name evidence="1" type="ORF">GALL_483000</name>
</gene>
<proteinExistence type="predicted"/>
<organism evidence="1">
    <name type="scientific">mine drainage metagenome</name>
    <dbReference type="NCBI Taxonomy" id="410659"/>
    <lineage>
        <taxon>unclassified sequences</taxon>
        <taxon>metagenomes</taxon>
        <taxon>ecological metagenomes</taxon>
    </lineage>
</organism>
<protein>
    <submittedName>
        <fullName evidence="1">Uncharacterized protein</fullName>
    </submittedName>
</protein>
<accession>A0A1J5PR91</accession>
<comment type="caution">
    <text evidence="1">The sequence shown here is derived from an EMBL/GenBank/DDBJ whole genome shotgun (WGS) entry which is preliminary data.</text>
</comment>
<reference evidence="1" key="1">
    <citation type="submission" date="2016-10" db="EMBL/GenBank/DDBJ databases">
        <title>Sequence of Gallionella enrichment culture.</title>
        <authorList>
            <person name="Poehlein A."/>
            <person name="Muehling M."/>
            <person name="Daniel R."/>
        </authorList>
    </citation>
    <scope>NUCLEOTIDE SEQUENCE</scope>
</reference>
<dbReference type="AlphaFoldDB" id="A0A1J5PR91"/>